<evidence type="ECO:0000313" key="2">
    <source>
        <dbReference type="Proteomes" id="UP000826195"/>
    </source>
</evidence>
<sequence>MKPIALNRDQIGQLDPSFKKKIHETPFRLIESSEACRAPWTWCLYRVITIHHLDGLDPGLGNWAVRTTKGIVICGGVSSRCLIGLRAFPPSKTLIGSRTLLGKSRGAAATALHPNETIDNAQLPPPPNAIHYILIYRVAGARSRFYATSCLIPVAPSRTSLGAADRGTYSLSGNKALKSVLAPNVVQITTKTVG</sequence>
<dbReference type="AlphaFoldDB" id="A0AAV7IFB6"/>
<dbReference type="EMBL" id="JAHXZJ010001492">
    <property type="protein sequence ID" value="KAH0551884.1"/>
    <property type="molecule type" value="Genomic_DNA"/>
</dbReference>
<protein>
    <submittedName>
        <fullName evidence="1">Uncharacterized protein</fullName>
    </submittedName>
</protein>
<proteinExistence type="predicted"/>
<organism evidence="1 2">
    <name type="scientific">Cotesia glomerata</name>
    <name type="common">Lepidopteran parasitic wasp</name>
    <name type="synonym">Apanteles glomeratus</name>
    <dbReference type="NCBI Taxonomy" id="32391"/>
    <lineage>
        <taxon>Eukaryota</taxon>
        <taxon>Metazoa</taxon>
        <taxon>Ecdysozoa</taxon>
        <taxon>Arthropoda</taxon>
        <taxon>Hexapoda</taxon>
        <taxon>Insecta</taxon>
        <taxon>Pterygota</taxon>
        <taxon>Neoptera</taxon>
        <taxon>Endopterygota</taxon>
        <taxon>Hymenoptera</taxon>
        <taxon>Apocrita</taxon>
        <taxon>Ichneumonoidea</taxon>
        <taxon>Braconidae</taxon>
        <taxon>Microgastrinae</taxon>
        <taxon>Cotesia</taxon>
    </lineage>
</organism>
<name>A0AAV7IFB6_COTGL</name>
<keyword evidence="2" id="KW-1185">Reference proteome</keyword>
<accession>A0AAV7IFB6</accession>
<reference evidence="1 2" key="1">
    <citation type="journal article" date="2021" name="J. Hered.">
        <title>A chromosome-level genome assembly of the parasitoid wasp, Cotesia glomerata (Hymenoptera: Braconidae).</title>
        <authorList>
            <person name="Pinto B.J."/>
            <person name="Weis J.J."/>
            <person name="Gamble T."/>
            <person name="Ode P.J."/>
            <person name="Paul R."/>
            <person name="Zaspel J.M."/>
        </authorList>
    </citation>
    <scope>NUCLEOTIDE SEQUENCE [LARGE SCALE GENOMIC DNA]</scope>
    <source>
        <strain evidence="1">CgM1</strain>
    </source>
</reference>
<dbReference type="Proteomes" id="UP000826195">
    <property type="component" value="Unassembled WGS sequence"/>
</dbReference>
<comment type="caution">
    <text evidence="1">The sequence shown here is derived from an EMBL/GenBank/DDBJ whole genome shotgun (WGS) entry which is preliminary data.</text>
</comment>
<evidence type="ECO:0000313" key="1">
    <source>
        <dbReference type="EMBL" id="KAH0551884.1"/>
    </source>
</evidence>
<gene>
    <name evidence="1" type="ORF">KQX54_002547</name>
</gene>